<reference evidence="10" key="1">
    <citation type="submission" date="2022-12" db="EMBL/GenBank/DDBJ databases">
        <title>Draft genome assemblies for two species of Escallonia (Escalloniales).</title>
        <authorList>
            <person name="Chanderbali A."/>
            <person name="Dervinis C."/>
            <person name="Anghel I."/>
            <person name="Soltis D."/>
            <person name="Soltis P."/>
            <person name="Zapata F."/>
        </authorList>
    </citation>
    <scope>NUCLEOTIDE SEQUENCE</scope>
    <source>
        <strain evidence="10">UCBG64.0493</strain>
        <tissue evidence="10">Leaf</tissue>
    </source>
</reference>
<evidence type="ECO:0000256" key="8">
    <source>
        <dbReference type="ARBA" id="ARBA00023034"/>
    </source>
</evidence>
<proteinExistence type="inferred from homology"/>
<sequence length="165" mass="18959">MAIVYCGLFLFDKIYFISFGHIFLRVEEKSPDQAKGVKDGAENLGELLMGDRIENSPYRFMMYTNVSEIFLCKSNPLSADEFKIMKERIDDIFSMIPIFILDEESALLCRNFIGVALWGLNRWGEGEFGFYFGFKREMQRLNRLVESVLPVGLAGRENEDGSPPE</sequence>
<dbReference type="GO" id="GO:0000139">
    <property type="term" value="C:Golgi membrane"/>
    <property type="evidence" value="ECO:0007669"/>
    <property type="project" value="UniProtKB-SubCell"/>
</dbReference>
<dbReference type="AlphaFoldDB" id="A0AA89BK14"/>
<keyword evidence="7" id="KW-1133">Transmembrane helix</keyword>
<evidence type="ECO:0000256" key="4">
    <source>
        <dbReference type="ARBA" id="ARBA00022692"/>
    </source>
</evidence>
<keyword evidence="4" id="KW-0812">Transmembrane</keyword>
<comment type="similarity">
    <text evidence="3">Belongs to the nonaspanin (TM9SF) (TC 9.A.2) family.</text>
</comment>
<evidence type="ECO:0000256" key="9">
    <source>
        <dbReference type="ARBA" id="ARBA00023136"/>
    </source>
</evidence>
<comment type="subcellular location">
    <subcellularLocation>
        <location evidence="1">Endosome membrane</location>
        <topology evidence="1">Multi-pass membrane protein</topology>
    </subcellularLocation>
    <subcellularLocation>
        <location evidence="2">Golgi apparatus membrane</location>
        <topology evidence="2">Multi-pass membrane protein</topology>
    </subcellularLocation>
</comment>
<dbReference type="Pfam" id="PF02990">
    <property type="entry name" value="EMP70"/>
    <property type="match status" value="1"/>
</dbReference>
<evidence type="ECO:0000256" key="5">
    <source>
        <dbReference type="ARBA" id="ARBA00022729"/>
    </source>
</evidence>
<evidence type="ECO:0000313" key="10">
    <source>
        <dbReference type="EMBL" id="KAK3034576.1"/>
    </source>
</evidence>
<organism evidence="10 11">
    <name type="scientific">Escallonia herrerae</name>
    <dbReference type="NCBI Taxonomy" id="1293975"/>
    <lineage>
        <taxon>Eukaryota</taxon>
        <taxon>Viridiplantae</taxon>
        <taxon>Streptophyta</taxon>
        <taxon>Embryophyta</taxon>
        <taxon>Tracheophyta</taxon>
        <taxon>Spermatophyta</taxon>
        <taxon>Magnoliopsida</taxon>
        <taxon>eudicotyledons</taxon>
        <taxon>Gunneridae</taxon>
        <taxon>Pentapetalae</taxon>
        <taxon>asterids</taxon>
        <taxon>campanulids</taxon>
        <taxon>Escalloniales</taxon>
        <taxon>Escalloniaceae</taxon>
        <taxon>Escallonia</taxon>
    </lineage>
</organism>
<keyword evidence="5" id="KW-0732">Signal</keyword>
<gene>
    <name evidence="10" type="ORF">RJ639_033822</name>
</gene>
<comment type="caution">
    <text evidence="10">The sequence shown here is derived from an EMBL/GenBank/DDBJ whole genome shotgun (WGS) entry which is preliminary data.</text>
</comment>
<evidence type="ECO:0000313" key="11">
    <source>
        <dbReference type="Proteomes" id="UP001188597"/>
    </source>
</evidence>
<keyword evidence="8" id="KW-0333">Golgi apparatus</keyword>
<evidence type="ECO:0000256" key="7">
    <source>
        <dbReference type="ARBA" id="ARBA00022989"/>
    </source>
</evidence>
<dbReference type="InterPro" id="IPR004240">
    <property type="entry name" value="EMP70"/>
</dbReference>
<protein>
    <submittedName>
        <fullName evidence="10">Uncharacterized protein</fullName>
    </submittedName>
</protein>
<evidence type="ECO:0000256" key="1">
    <source>
        <dbReference type="ARBA" id="ARBA00004337"/>
    </source>
</evidence>
<dbReference type="EMBL" id="JAVXUP010000197">
    <property type="protein sequence ID" value="KAK3034576.1"/>
    <property type="molecule type" value="Genomic_DNA"/>
</dbReference>
<dbReference type="Proteomes" id="UP001188597">
    <property type="component" value="Unassembled WGS sequence"/>
</dbReference>
<keyword evidence="9" id="KW-0472">Membrane</keyword>
<evidence type="ECO:0000256" key="2">
    <source>
        <dbReference type="ARBA" id="ARBA00004653"/>
    </source>
</evidence>
<accession>A0AA89BK14</accession>
<name>A0AA89BK14_9ASTE</name>
<evidence type="ECO:0000256" key="3">
    <source>
        <dbReference type="ARBA" id="ARBA00005227"/>
    </source>
</evidence>
<dbReference type="GO" id="GO:0010008">
    <property type="term" value="C:endosome membrane"/>
    <property type="evidence" value="ECO:0007669"/>
    <property type="project" value="UniProtKB-SubCell"/>
</dbReference>
<keyword evidence="6" id="KW-0967">Endosome</keyword>
<evidence type="ECO:0000256" key="6">
    <source>
        <dbReference type="ARBA" id="ARBA00022753"/>
    </source>
</evidence>
<keyword evidence="11" id="KW-1185">Reference proteome</keyword>